<reference evidence="2 3" key="1">
    <citation type="submission" date="2020-06" db="EMBL/GenBank/DDBJ databases">
        <authorList>
            <consortium name="Wellcome Sanger Institute Data Sharing"/>
        </authorList>
    </citation>
    <scope>NUCLEOTIDE SEQUENCE [LARGE SCALE GENOMIC DNA]</scope>
</reference>
<keyword evidence="3" id="KW-1185">Reference proteome</keyword>
<dbReference type="GeneTree" id="ENSGT00940000155648"/>
<reference evidence="2" key="3">
    <citation type="submission" date="2025-09" db="UniProtKB">
        <authorList>
            <consortium name="Ensembl"/>
        </authorList>
    </citation>
    <scope>IDENTIFICATION</scope>
</reference>
<dbReference type="AlphaFoldDB" id="A0AAY4B0B4"/>
<reference evidence="2" key="2">
    <citation type="submission" date="2025-08" db="UniProtKB">
        <authorList>
            <consortium name="Ensembl"/>
        </authorList>
    </citation>
    <scope>IDENTIFICATION</scope>
</reference>
<dbReference type="Proteomes" id="UP000694580">
    <property type="component" value="Chromosome 3"/>
</dbReference>
<proteinExistence type="predicted"/>
<dbReference type="PANTHER" id="PTHR12307:SF15">
    <property type="entry name" value="PROTEIN PHOSPHATASE 1 REGULATORY SUBUNIT 3C"/>
    <property type="match status" value="1"/>
</dbReference>
<dbReference type="Gene3D" id="2.60.40.2440">
    <property type="entry name" value="Carbohydrate binding type-21 domain"/>
    <property type="match status" value="1"/>
</dbReference>
<dbReference type="PROSITE" id="PS51159">
    <property type="entry name" value="CBM21"/>
    <property type="match status" value="1"/>
</dbReference>
<sequence length="336" mass="37596">MSCTKVLHVFGGQGVHESMLPMKLATHLENAAHHSLWSYSALKPHHTHHNHTPRQPNRSFTLLRAQSSSSSASFSKCSFNSSDRQSGMGCSGTTHKKKKVVFADSRGLSLTSVHVYSADLPDDGLTDSPLSASSTAQLKFLDPGSRWRPQLGFPQPSADYSSFHARLEENLVQLEDCSVTERVLSGTVRVCNVSLEKRVCVRVTFDSWRSHHDIPCTHLWHLNGGSSTDIFSFCIPLPANLDTRERLEFCIFFWPDGCTQPLWDNNRGQNYRILVEAVNHGCSPPPPTRKGTQIRIPQKPGTWPRTNPEFTHIVTSIFVSVHHDAVTLLCRLSRFC</sequence>
<gene>
    <name evidence="2" type="primary">ppp1r3c2a</name>
</gene>
<organism evidence="2 3">
    <name type="scientific">Denticeps clupeoides</name>
    <name type="common">denticle herring</name>
    <dbReference type="NCBI Taxonomy" id="299321"/>
    <lineage>
        <taxon>Eukaryota</taxon>
        <taxon>Metazoa</taxon>
        <taxon>Chordata</taxon>
        <taxon>Craniata</taxon>
        <taxon>Vertebrata</taxon>
        <taxon>Euteleostomi</taxon>
        <taxon>Actinopterygii</taxon>
        <taxon>Neopterygii</taxon>
        <taxon>Teleostei</taxon>
        <taxon>Clupei</taxon>
        <taxon>Clupeiformes</taxon>
        <taxon>Denticipitoidei</taxon>
        <taxon>Denticipitidae</taxon>
        <taxon>Denticeps</taxon>
    </lineage>
</organism>
<evidence type="ECO:0000259" key="1">
    <source>
        <dbReference type="PROSITE" id="PS51159"/>
    </source>
</evidence>
<evidence type="ECO:0000313" key="2">
    <source>
        <dbReference type="Ensembl" id="ENSDCDP00010014454.1"/>
    </source>
</evidence>
<accession>A0AAY4B0B4</accession>
<dbReference type="PANTHER" id="PTHR12307">
    <property type="entry name" value="PROTEIN PHOSPHATASE 1 REGULATORY SUBUNIT"/>
    <property type="match status" value="1"/>
</dbReference>
<dbReference type="Pfam" id="PF03370">
    <property type="entry name" value="CBM_21"/>
    <property type="match status" value="1"/>
</dbReference>
<protein>
    <recommendedName>
        <fullName evidence="1">CBM21 domain-containing protein</fullName>
    </recommendedName>
</protein>
<dbReference type="GO" id="GO:0005979">
    <property type="term" value="P:regulation of glycogen biosynthetic process"/>
    <property type="evidence" value="ECO:0007669"/>
    <property type="project" value="TreeGrafter"/>
</dbReference>
<dbReference type="GO" id="GO:0000164">
    <property type="term" value="C:protein phosphatase type 1 complex"/>
    <property type="evidence" value="ECO:0007669"/>
    <property type="project" value="TreeGrafter"/>
</dbReference>
<dbReference type="InterPro" id="IPR005036">
    <property type="entry name" value="CBM21_dom"/>
</dbReference>
<dbReference type="InterPro" id="IPR050782">
    <property type="entry name" value="PP1_regulatory_subunit_3"/>
</dbReference>
<dbReference type="InterPro" id="IPR038175">
    <property type="entry name" value="CBM21_dom_sf"/>
</dbReference>
<dbReference type="Ensembl" id="ENSDCDT00010015231.1">
    <property type="protein sequence ID" value="ENSDCDP00010014454.1"/>
    <property type="gene ID" value="ENSDCDG00010006619.1"/>
</dbReference>
<dbReference type="GO" id="GO:0008157">
    <property type="term" value="F:protein phosphatase 1 binding"/>
    <property type="evidence" value="ECO:0007669"/>
    <property type="project" value="TreeGrafter"/>
</dbReference>
<name>A0AAY4B0B4_9TELE</name>
<feature type="domain" description="CBM21" evidence="1">
    <location>
        <begin position="164"/>
        <end position="274"/>
    </location>
</feature>
<dbReference type="GO" id="GO:2001069">
    <property type="term" value="F:glycogen binding"/>
    <property type="evidence" value="ECO:0007669"/>
    <property type="project" value="TreeGrafter"/>
</dbReference>
<evidence type="ECO:0000313" key="3">
    <source>
        <dbReference type="Proteomes" id="UP000694580"/>
    </source>
</evidence>